<reference evidence="6 7" key="1">
    <citation type="submission" date="2019-02" db="EMBL/GenBank/DDBJ databases">
        <title>Deep-cultivation of Planctomycetes and their phenomic and genomic characterization uncovers novel biology.</title>
        <authorList>
            <person name="Wiegand S."/>
            <person name="Jogler M."/>
            <person name="Boedeker C."/>
            <person name="Pinto D."/>
            <person name="Vollmers J."/>
            <person name="Rivas-Marin E."/>
            <person name="Kohn T."/>
            <person name="Peeters S.H."/>
            <person name="Heuer A."/>
            <person name="Rast P."/>
            <person name="Oberbeckmann S."/>
            <person name="Bunk B."/>
            <person name="Jeske O."/>
            <person name="Meyerdierks A."/>
            <person name="Storesund J.E."/>
            <person name="Kallscheuer N."/>
            <person name="Luecker S."/>
            <person name="Lage O.M."/>
            <person name="Pohl T."/>
            <person name="Merkel B.J."/>
            <person name="Hornburger P."/>
            <person name="Mueller R.-W."/>
            <person name="Bruemmer F."/>
            <person name="Labrenz M."/>
            <person name="Spormann A.M."/>
            <person name="Op den Camp H."/>
            <person name="Overmann J."/>
            <person name="Amann R."/>
            <person name="Jetten M.S.M."/>
            <person name="Mascher T."/>
            <person name="Medema M.H."/>
            <person name="Devos D.P."/>
            <person name="Kaster A.-K."/>
            <person name="Ovreas L."/>
            <person name="Rohde M."/>
            <person name="Galperin M.Y."/>
            <person name="Jogler C."/>
        </authorList>
    </citation>
    <scope>NUCLEOTIDE SEQUENCE [LARGE SCALE GENOMIC DNA]</scope>
    <source>
        <strain evidence="6 7">Pan265</strain>
    </source>
</reference>
<protein>
    <submittedName>
        <fullName evidence="6">Putative ABC transporter ATP-binding protein YxlF</fullName>
        <ecNumber evidence="6">3.6.3.-</ecNumber>
    </submittedName>
</protein>
<dbReference type="InterPro" id="IPR003439">
    <property type="entry name" value="ABC_transporter-like_ATP-bd"/>
</dbReference>
<dbReference type="InterPro" id="IPR025302">
    <property type="entry name" value="DrrA1/2-like_C"/>
</dbReference>
<keyword evidence="6" id="KW-0378">Hydrolase</keyword>
<dbReference type="SMART" id="SM00382">
    <property type="entry name" value="AAA"/>
    <property type="match status" value="1"/>
</dbReference>
<evidence type="ECO:0000256" key="3">
    <source>
        <dbReference type="ARBA" id="ARBA00022741"/>
    </source>
</evidence>
<evidence type="ECO:0000313" key="6">
    <source>
        <dbReference type="EMBL" id="QDU70856.1"/>
    </source>
</evidence>
<dbReference type="InterPro" id="IPR017871">
    <property type="entry name" value="ABC_transporter-like_CS"/>
</dbReference>
<proteinExistence type="inferred from homology"/>
<evidence type="ECO:0000259" key="5">
    <source>
        <dbReference type="PROSITE" id="PS50893"/>
    </source>
</evidence>
<dbReference type="SUPFAM" id="SSF52540">
    <property type="entry name" value="P-loop containing nucleoside triphosphate hydrolases"/>
    <property type="match status" value="1"/>
</dbReference>
<dbReference type="EC" id="3.6.3.-" evidence="6"/>
<dbReference type="PROSITE" id="PS50893">
    <property type="entry name" value="ABC_TRANSPORTER_2"/>
    <property type="match status" value="1"/>
</dbReference>
<dbReference type="Pfam" id="PF00005">
    <property type="entry name" value="ABC_tran"/>
    <property type="match status" value="1"/>
</dbReference>
<keyword evidence="4 6" id="KW-0067">ATP-binding</keyword>
<dbReference type="GO" id="GO:0016887">
    <property type="term" value="F:ATP hydrolysis activity"/>
    <property type="evidence" value="ECO:0007669"/>
    <property type="project" value="InterPro"/>
</dbReference>
<dbReference type="PANTHER" id="PTHR43335:SF4">
    <property type="entry name" value="ABC TRANSPORTER, ATP-BINDING PROTEIN"/>
    <property type="match status" value="1"/>
</dbReference>
<dbReference type="CDD" id="cd03230">
    <property type="entry name" value="ABC_DR_subfamily_A"/>
    <property type="match status" value="1"/>
</dbReference>
<gene>
    <name evidence="6" type="primary">yxlF_1</name>
    <name evidence="6" type="ORF">Pan265_06960</name>
</gene>
<dbReference type="KEGG" id="mcad:Pan265_06960"/>
<sequence>MIQADDLVKWYGPTLAVDHVSFEVAQGQIVGFLGPNGAGKSTTIRMLTGYLPATAGTARIGGFDVARNSRQARALIGYLPESTPLYPEMRVDEYLDYRGRLLGMPRQDRIARRDEVVDRCGLTAMRRRTIDRLSKGNRQRVGLAQALLHNPPVLILDEPTAGLDPAQIGAFRTLFRELADNHTILLSSHILPEIEKTADRVVMIAGGQKAAEGTLDEIRRQSASGGGVIVQAKSDANALAGILRELPGVASANARDLEDGWAEATLIALDDTDLRELIARRLSETGALVRELRVEAPSLEAFFIEMTANQRVSNPTAA</sequence>
<evidence type="ECO:0000256" key="1">
    <source>
        <dbReference type="ARBA" id="ARBA00005417"/>
    </source>
</evidence>
<keyword evidence="3" id="KW-0547">Nucleotide-binding</keyword>
<accession>A0A518BV61</accession>
<organism evidence="6 7">
    <name type="scientific">Mucisphaera calidilacus</name>
    <dbReference type="NCBI Taxonomy" id="2527982"/>
    <lineage>
        <taxon>Bacteria</taxon>
        <taxon>Pseudomonadati</taxon>
        <taxon>Planctomycetota</taxon>
        <taxon>Phycisphaerae</taxon>
        <taxon>Phycisphaerales</taxon>
        <taxon>Phycisphaeraceae</taxon>
        <taxon>Mucisphaera</taxon>
    </lineage>
</organism>
<feature type="domain" description="ABC transporter" evidence="5">
    <location>
        <begin position="2"/>
        <end position="231"/>
    </location>
</feature>
<evidence type="ECO:0000313" key="7">
    <source>
        <dbReference type="Proteomes" id="UP000320386"/>
    </source>
</evidence>
<dbReference type="GO" id="GO:0005524">
    <property type="term" value="F:ATP binding"/>
    <property type="evidence" value="ECO:0007669"/>
    <property type="project" value="UniProtKB-KW"/>
</dbReference>
<dbReference type="AlphaFoldDB" id="A0A518BV61"/>
<dbReference type="PANTHER" id="PTHR43335">
    <property type="entry name" value="ABC TRANSPORTER, ATP-BINDING PROTEIN"/>
    <property type="match status" value="1"/>
</dbReference>
<evidence type="ECO:0000256" key="4">
    <source>
        <dbReference type="ARBA" id="ARBA00022840"/>
    </source>
</evidence>
<keyword evidence="2" id="KW-0813">Transport</keyword>
<dbReference type="RefSeq" id="WP_145444997.1">
    <property type="nucleotide sequence ID" value="NZ_CP036280.1"/>
</dbReference>
<dbReference type="PROSITE" id="PS00211">
    <property type="entry name" value="ABC_TRANSPORTER_1"/>
    <property type="match status" value="1"/>
</dbReference>
<dbReference type="OrthoDB" id="9795548at2"/>
<dbReference type="InterPro" id="IPR027417">
    <property type="entry name" value="P-loop_NTPase"/>
</dbReference>
<evidence type="ECO:0000256" key="2">
    <source>
        <dbReference type="ARBA" id="ARBA00022448"/>
    </source>
</evidence>
<dbReference type="InterPro" id="IPR003593">
    <property type="entry name" value="AAA+_ATPase"/>
</dbReference>
<dbReference type="Proteomes" id="UP000320386">
    <property type="component" value="Chromosome"/>
</dbReference>
<name>A0A518BV61_9BACT</name>
<dbReference type="Pfam" id="PF13732">
    <property type="entry name" value="DrrA1-3_C"/>
    <property type="match status" value="1"/>
</dbReference>
<dbReference type="EMBL" id="CP036280">
    <property type="protein sequence ID" value="QDU70856.1"/>
    <property type="molecule type" value="Genomic_DNA"/>
</dbReference>
<comment type="similarity">
    <text evidence="1">Belongs to the ABC transporter superfamily.</text>
</comment>
<dbReference type="Gene3D" id="3.40.50.300">
    <property type="entry name" value="P-loop containing nucleotide triphosphate hydrolases"/>
    <property type="match status" value="1"/>
</dbReference>
<keyword evidence="7" id="KW-1185">Reference proteome</keyword>